<proteinExistence type="predicted"/>
<accession>A0AAX6G518</accession>
<dbReference type="EMBL" id="JANAVB010042619">
    <property type="protein sequence ID" value="KAJ6793849.1"/>
    <property type="molecule type" value="Genomic_DNA"/>
</dbReference>
<reference evidence="2" key="2">
    <citation type="submission" date="2023-04" db="EMBL/GenBank/DDBJ databases">
        <authorList>
            <person name="Bruccoleri R.E."/>
            <person name="Oakeley E.J."/>
            <person name="Faust A.-M."/>
            <person name="Dessus-Babus S."/>
            <person name="Altorfer M."/>
            <person name="Burckhardt D."/>
            <person name="Oertli M."/>
            <person name="Naumann U."/>
            <person name="Petersen F."/>
            <person name="Wong J."/>
        </authorList>
    </citation>
    <scope>NUCLEOTIDE SEQUENCE</scope>
    <source>
        <strain evidence="2">GSM-AAB239-AS_SAM_17_03QT</strain>
        <tissue evidence="2">Leaf</tissue>
    </source>
</reference>
<sequence length="114" mass="12510">MLCSTVDRSNYGSSVVRGELEGTAAGVCGHDGVGRPVWGSFGRQIRRVPRARRGSREREAARCWITRGEHQIWKDGEARVVDWWSDEWWSATGSGRSPLFLLSFPDGGGGGFVG</sequence>
<comment type="caution">
    <text evidence="2">The sequence shown here is derived from an EMBL/GenBank/DDBJ whole genome shotgun (WGS) entry which is preliminary data.</text>
</comment>
<dbReference type="Proteomes" id="UP001140949">
    <property type="component" value="Unassembled WGS sequence"/>
</dbReference>
<protein>
    <submittedName>
        <fullName evidence="2">Proline-rich receptor-like protein kinase PERK9</fullName>
    </submittedName>
</protein>
<evidence type="ECO:0000313" key="3">
    <source>
        <dbReference type="Proteomes" id="UP001140949"/>
    </source>
</evidence>
<gene>
    <name evidence="2" type="ORF">M6B38_128935</name>
    <name evidence="1" type="ORF">M6B38_233900</name>
</gene>
<organism evidence="2 3">
    <name type="scientific">Iris pallida</name>
    <name type="common">Sweet iris</name>
    <dbReference type="NCBI Taxonomy" id="29817"/>
    <lineage>
        <taxon>Eukaryota</taxon>
        <taxon>Viridiplantae</taxon>
        <taxon>Streptophyta</taxon>
        <taxon>Embryophyta</taxon>
        <taxon>Tracheophyta</taxon>
        <taxon>Spermatophyta</taxon>
        <taxon>Magnoliopsida</taxon>
        <taxon>Liliopsida</taxon>
        <taxon>Asparagales</taxon>
        <taxon>Iridaceae</taxon>
        <taxon>Iridoideae</taxon>
        <taxon>Irideae</taxon>
        <taxon>Iris</taxon>
    </lineage>
</organism>
<dbReference type="AlphaFoldDB" id="A0AAX6G518"/>
<dbReference type="GO" id="GO:0016301">
    <property type="term" value="F:kinase activity"/>
    <property type="evidence" value="ECO:0007669"/>
    <property type="project" value="UniProtKB-KW"/>
</dbReference>
<keyword evidence="2" id="KW-0675">Receptor</keyword>
<dbReference type="EMBL" id="JANAVB010022597">
    <property type="protein sequence ID" value="KAJ6823779.1"/>
    <property type="molecule type" value="Genomic_DNA"/>
</dbReference>
<reference evidence="2" key="1">
    <citation type="journal article" date="2023" name="GigaByte">
        <title>Genome assembly of the bearded iris, Iris pallida Lam.</title>
        <authorList>
            <person name="Bruccoleri R.E."/>
            <person name="Oakeley E.J."/>
            <person name="Faust A.M.E."/>
            <person name="Altorfer M."/>
            <person name="Dessus-Babus S."/>
            <person name="Burckhardt D."/>
            <person name="Oertli M."/>
            <person name="Naumann U."/>
            <person name="Petersen F."/>
            <person name="Wong J."/>
        </authorList>
    </citation>
    <scope>NUCLEOTIDE SEQUENCE</scope>
    <source>
        <strain evidence="2">GSM-AAB239-AS_SAM_17_03QT</strain>
    </source>
</reference>
<evidence type="ECO:0000313" key="2">
    <source>
        <dbReference type="EMBL" id="KAJ6823779.1"/>
    </source>
</evidence>
<keyword evidence="3" id="KW-1185">Reference proteome</keyword>
<keyword evidence="2" id="KW-0808">Transferase</keyword>
<evidence type="ECO:0000313" key="1">
    <source>
        <dbReference type="EMBL" id="KAJ6793849.1"/>
    </source>
</evidence>
<name>A0AAX6G518_IRIPA</name>
<keyword evidence="2" id="KW-0418">Kinase</keyword>